<evidence type="ECO:0000256" key="8">
    <source>
        <dbReference type="ARBA" id="ARBA00043031"/>
    </source>
</evidence>
<evidence type="ECO:0000313" key="11">
    <source>
        <dbReference type="Proteomes" id="UP000682877"/>
    </source>
</evidence>
<dbReference type="InterPro" id="IPR007379">
    <property type="entry name" value="Tim44-like_dom"/>
</dbReference>
<gene>
    <name evidence="10" type="ORF">AARE701A_LOCUS16294</name>
</gene>
<comment type="similarity">
    <text evidence="6">Belongs to the mitochondrion-specific ribosomal protein mL45 family.</text>
</comment>
<sequence length="515" mass="58740">MAILLHSLSLHPPNPKPQNPNKPKILSPSATFRRDVVLRTASLCFVSFIIQNPIQESLADPLKSSKPLRLGIANTKSWFQFFGDGFAIRVPPDFEDVNEPEDYSAGLSLYGDKAKPQTFAARFQTPDGSEVLSVVIRPSNQLKITFLEAKDISDLGSLKAAARLFVPGAATIYSARTIKVKEEEGLRNYYFYEFGRDEERIALVASVNRGKVYIAGAAAPESKWKDDEFRSGNEFSLIQIGDDFRFGCWRSYHSSLCHVPEAFGKSVYSRLYQGHNANTHLLRSTMIAESLPFTNEKRSAATQVKAPPQLQKTGAVRVSMVSPGFVYEPYALQEKISIWRRCFTRSGWRRTKEDFIRELRSAYAIAKLRKTGYSKNTFYIEALELYKQINILMANGDKKTIRKNVTERMYSALKNEIKQREAMWDGVYWEMIEPVVKIRTLQARLIGIDRTDLKKAFIQLTLEFLTKQKFEAYDAKGNVVAGDKNKEVLVRDIWVFEKSLFHTGAYWRLCGRIKL</sequence>
<dbReference type="EMBL" id="LR999456">
    <property type="protein sequence ID" value="CAE6124223.1"/>
    <property type="molecule type" value="Genomic_DNA"/>
</dbReference>
<evidence type="ECO:0000256" key="4">
    <source>
        <dbReference type="ARBA" id="ARBA00023128"/>
    </source>
</evidence>
<evidence type="ECO:0000259" key="9">
    <source>
        <dbReference type="SMART" id="SM00978"/>
    </source>
</evidence>
<keyword evidence="3" id="KW-0689">Ribosomal protein</keyword>
<organism evidence="10 11">
    <name type="scientific">Arabidopsis arenosa</name>
    <name type="common">Sand rock-cress</name>
    <name type="synonym">Cardaminopsis arenosa</name>
    <dbReference type="NCBI Taxonomy" id="38785"/>
    <lineage>
        <taxon>Eukaryota</taxon>
        <taxon>Viridiplantae</taxon>
        <taxon>Streptophyta</taxon>
        <taxon>Embryophyta</taxon>
        <taxon>Tracheophyta</taxon>
        <taxon>Spermatophyta</taxon>
        <taxon>Magnoliopsida</taxon>
        <taxon>eudicotyledons</taxon>
        <taxon>Gunneridae</taxon>
        <taxon>Pentapetalae</taxon>
        <taxon>rosids</taxon>
        <taxon>malvids</taxon>
        <taxon>Brassicales</taxon>
        <taxon>Brassicaceae</taxon>
        <taxon>Camelineae</taxon>
        <taxon>Arabidopsis</taxon>
    </lineage>
</organism>
<dbReference type="InterPro" id="IPR032710">
    <property type="entry name" value="NTF2-like_dom_sf"/>
</dbReference>
<evidence type="ECO:0000256" key="5">
    <source>
        <dbReference type="ARBA" id="ARBA00023274"/>
    </source>
</evidence>
<reference evidence="10" key="1">
    <citation type="submission" date="2021-01" db="EMBL/GenBank/DDBJ databases">
        <authorList>
            <person name="Bezrukov I."/>
        </authorList>
    </citation>
    <scope>NUCLEOTIDE SEQUENCE</scope>
</reference>
<keyword evidence="4" id="KW-0496">Mitochondrion</keyword>
<protein>
    <recommendedName>
        <fullName evidence="7">Large ribosomal subunit protein mL45</fullName>
    </recommendedName>
    <alternativeName>
        <fullName evidence="8">39S ribosomal protein L45, mitochondrial</fullName>
    </alternativeName>
</protein>
<proteinExistence type="inferred from homology"/>
<dbReference type="InterPro" id="IPR016123">
    <property type="entry name" value="Mog1/PsbP_a/b/a-sand"/>
</dbReference>
<dbReference type="GO" id="GO:1990904">
    <property type="term" value="C:ribonucleoprotein complex"/>
    <property type="evidence" value="ECO:0007669"/>
    <property type="project" value="UniProtKB-KW"/>
</dbReference>
<dbReference type="SMART" id="SM00978">
    <property type="entry name" value="Tim44"/>
    <property type="match status" value="1"/>
</dbReference>
<dbReference type="PANTHER" id="PTHR28554">
    <property type="entry name" value="39S RIBOSOMAL PROTEIN L45, MITOCHONDRIAL"/>
    <property type="match status" value="1"/>
</dbReference>
<dbReference type="Gene3D" id="3.10.450.240">
    <property type="match status" value="1"/>
</dbReference>
<dbReference type="GO" id="GO:0005739">
    <property type="term" value="C:mitochondrion"/>
    <property type="evidence" value="ECO:0007669"/>
    <property type="project" value="UniProtKB-SubCell"/>
</dbReference>
<comment type="subcellular location">
    <subcellularLocation>
        <location evidence="1">Mitochondrion</location>
    </subcellularLocation>
</comment>
<dbReference type="Proteomes" id="UP000682877">
    <property type="component" value="Chromosome 6"/>
</dbReference>
<evidence type="ECO:0000256" key="7">
    <source>
        <dbReference type="ARBA" id="ARBA00039448"/>
    </source>
</evidence>
<evidence type="ECO:0000313" key="10">
    <source>
        <dbReference type="EMBL" id="CAE6124223.1"/>
    </source>
</evidence>
<dbReference type="GO" id="GO:0005840">
    <property type="term" value="C:ribosome"/>
    <property type="evidence" value="ECO:0007669"/>
    <property type="project" value="UniProtKB-KW"/>
</dbReference>
<evidence type="ECO:0000256" key="3">
    <source>
        <dbReference type="ARBA" id="ARBA00022980"/>
    </source>
</evidence>
<dbReference type="AlphaFoldDB" id="A0A8S2ATK0"/>
<dbReference type="FunFam" id="3.10.450.240:FF:000006">
    <property type="entry name" value="Mitochondrial inner membrane translocase complex, subunit Tim44-related protein"/>
    <property type="match status" value="1"/>
</dbReference>
<evidence type="ECO:0000256" key="6">
    <source>
        <dbReference type="ARBA" id="ARBA00038073"/>
    </source>
</evidence>
<evidence type="ECO:0000256" key="2">
    <source>
        <dbReference type="ARBA" id="ARBA00022946"/>
    </source>
</evidence>
<name>A0A8S2ATK0_ARAAE</name>
<dbReference type="GO" id="GO:0019898">
    <property type="term" value="C:extrinsic component of membrane"/>
    <property type="evidence" value="ECO:0007669"/>
    <property type="project" value="InterPro"/>
</dbReference>
<dbReference type="Pfam" id="PF04280">
    <property type="entry name" value="Tim44"/>
    <property type="match status" value="1"/>
</dbReference>
<dbReference type="InterPro" id="IPR051975">
    <property type="entry name" value="mtLSU_mL45"/>
</dbReference>
<dbReference type="GO" id="GO:0015979">
    <property type="term" value="P:photosynthesis"/>
    <property type="evidence" value="ECO:0007669"/>
    <property type="project" value="InterPro"/>
</dbReference>
<feature type="domain" description="Tim44-like" evidence="9">
    <location>
        <begin position="359"/>
        <end position="514"/>
    </location>
</feature>
<dbReference type="Pfam" id="PF01789">
    <property type="entry name" value="PsbP"/>
    <property type="match status" value="1"/>
</dbReference>
<evidence type="ECO:0000256" key="1">
    <source>
        <dbReference type="ARBA" id="ARBA00004173"/>
    </source>
</evidence>
<keyword evidence="5" id="KW-0687">Ribonucleoprotein</keyword>
<accession>A0A8S2ATK0</accession>
<dbReference type="SUPFAM" id="SSF54427">
    <property type="entry name" value="NTF2-like"/>
    <property type="match status" value="1"/>
</dbReference>
<keyword evidence="11" id="KW-1185">Reference proteome</keyword>
<dbReference type="Gene3D" id="3.40.1000.10">
    <property type="entry name" value="Mog1/PsbP, alpha/beta/alpha sandwich"/>
    <property type="match status" value="1"/>
</dbReference>
<dbReference type="GO" id="GO:0005509">
    <property type="term" value="F:calcium ion binding"/>
    <property type="evidence" value="ECO:0007669"/>
    <property type="project" value="InterPro"/>
</dbReference>
<dbReference type="InterPro" id="IPR002683">
    <property type="entry name" value="PsbP_C"/>
</dbReference>
<dbReference type="GO" id="GO:0009654">
    <property type="term" value="C:photosystem II oxygen evolving complex"/>
    <property type="evidence" value="ECO:0007669"/>
    <property type="project" value="InterPro"/>
</dbReference>
<keyword evidence="2" id="KW-0809">Transit peptide</keyword>
<dbReference type="SUPFAM" id="SSF55724">
    <property type="entry name" value="Mog1p/PsbP-like"/>
    <property type="match status" value="1"/>
</dbReference>
<dbReference type="PANTHER" id="PTHR28554:SF1">
    <property type="entry name" value="LARGE RIBOSOMAL SUBUNIT PROTEIN ML45"/>
    <property type="match status" value="1"/>
</dbReference>